<feature type="compositionally biased region" description="Basic and acidic residues" evidence="9">
    <location>
        <begin position="371"/>
        <end position="397"/>
    </location>
</feature>
<keyword evidence="5 8" id="KW-0195">Cyclin</keyword>
<dbReference type="SUPFAM" id="SSF47954">
    <property type="entry name" value="Cyclin-like"/>
    <property type="match status" value="2"/>
</dbReference>
<proteinExistence type="inferred from homology"/>
<keyword evidence="4" id="KW-0805">Transcription regulation</keyword>
<evidence type="ECO:0000256" key="7">
    <source>
        <dbReference type="ARBA" id="ARBA00023242"/>
    </source>
</evidence>
<evidence type="ECO:0000256" key="3">
    <source>
        <dbReference type="ARBA" id="ARBA00022553"/>
    </source>
</evidence>
<dbReference type="Proteomes" id="UP000594262">
    <property type="component" value="Unplaced"/>
</dbReference>
<dbReference type="GeneID" id="136821863"/>
<evidence type="ECO:0000259" key="10">
    <source>
        <dbReference type="SMART" id="SM00385"/>
    </source>
</evidence>
<protein>
    <recommendedName>
        <fullName evidence="10">Cyclin-like domain-containing protein</fullName>
    </recommendedName>
</protein>
<dbReference type="Pfam" id="PF00134">
    <property type="entry name" value="Cyclin_N"/>
    <property type="match status" value="1"/>
</dbReference>
<feature type="region of interest" description="Disordered" evidence="9">
    <location>
        <begin position="264"/>
        <end position="540"/>
    </location>
</feature>
<organism evidence="11 12">
    <name type="scientific">Clytia hemisphaerica</name>
    <dbReference type="NCBI Taxonomy" id="252671"/>
    <lineage>
        <taxon>Eukaryota</taxon>
        <taxon>Metazoa</taxon>
        <taxon>Cnidaria</taxon>
        <taxon>Hydrozoa</taxon>
        <taxon>Hydroidolina</taxon>
        <taxon>Leptothecata</taxon>
        <taxon>Obeliida</taxon>
        <taxon>Clytiidae</taxon>
        <taxon>Clytia</taxon>
    </lineage>
</organism>
<dbReference type="RefSeq" id="XP_066934209.1">
    <property type="nucleotide sequence ID" value="XM_067078108.1"/>
</dbReference>
<evidence type="ECO:0000256" key="5">
    <source>
        <dbReference type="ARBA" id="ARBA00023127"/>
    </source>
</evidence>
<evidence type="ECO:0000256" key="2">
    <source>
        <dbReference type="ARBA" id="ARBA00008638"/>
    </source>
</evidence>
<evidence type="ECO:0000256" key="9">
    <source>
        <dbReference type="SAM" id="MobiDB-lite"/>
    </source>
</evidence>
<feature type="compositionally biased region" description="Polar residues" evidence="9">
    <location>
        <begin position="418"/>
        <end position="428"/>
    </location>
</feature>
<feature type="compositionally biased region" description="Basic and acidic residues" evidence="9">
    <location>
        <begin position="435"/>
        <end position="445"/>
    </location>
</feature>
<name>A0A7M5U7Z0_9CNID</name>
<dbReference type="FunFam" id="1.10.472.10:FF:000004">
    <property type="entry name" value="Cyclin T2"/>
    <property type="match status" value="1"/>
</dbReference>
<keyword evidence="7" id="KW-0539">Nucleus</keyword>
<keyword evidence="3" id="KW-0597">Phosphoprotein</keyword>
<dbReference type="SMART" id="SM00385">
    <property type="entry name" value="CYCLIN"/>
    <property type="match status" value="2"/>
</dbReference>
<keyword evidence="6" id="KW-0804">Transcription</keyword>
<feature type="compositionally biased region" description="Basic and acidic residues" evidence="9">
    <location>
        <begin position="452"/>
        <end position="461"/>
    </location>
</feature>
<evidence type="ECO:0000256" key="6">
    <source>
        <dbReference type="ARBA" id="ARBA00023163"/>
    </source>
</evidence>
<dbReference type="GO" id="GO:0016538">
    <property type="term" value="F:cyclin-dependent protein serine/threonine kinase regulator activity"/>
    <property type="evidence" value="ECO:0007669"/>
    <property type="project" value="InterPro"/>
</dbReference>
<dbReference type="Pfam" id="PF21797">
    <property type="entry name" value="CycT2-like_C"/>
    <property type="match status" value="1"/>
</dbReference>
<feature type="domain" description="Cyclin-like" evidence="10">
    <location>
        <begin position="39"/>
        <end position="137"/>
    </location>
</feature>
<dbReference type="GO" id="GO:0005634">
    <property type="term" value="C:nucleus"/>
    <property type="evidence" value="ECO:0007669"/>
    <property type="project" value="UniProtKB-SubCell"/>
</dbReference>
<evidence type="ECO:0000256" key="4">
    <source>
        <dbReference type="ARBA" id="ARBA00023015"/>
    </source>
</evidence>
<evidence type="ECO:0000256" key="1">
    <source>
        <dbReference type="ARBA" id="ARBA00004123"/>
    </source>
</evidence>
<evidence type="ECO:0000313" key="12">
    <source>
        <dbReference type="Proteomes" id="UP000594262"/>
    </source>
</evidence>
<dbReference type="EnsemblMetazoa" id="CLYHEMT007279.1">
    <property type="protein sequence ID" value="CLYHEMP007279.1"/>
    <property type="gene ID" value="CLYHEMG007279"/>
</dbReference>
<feature type="compositionally biased region" description="Polar residues" evidence="9">
    <location>
        <begin position="516"/>
        <end position="525"/>
    </location>
</feature>
<feature type="domain" description="Cyclin-like" evidence="10">
    <location>
        <begin position="150"/>
        <end position="237"/>
    </location>
</feature>
<evidence type="ECO:0000313" key="11">
    <source>
        <dbReference type="EnsemblMetazoa" id="CLYHEMP007279.1"/>
    </source>
</evidence>
<sequence>MANLSDRWYFSKEKIKSSPSVKDGIEHSKELGYRQQCANYVQDIGQRLQVNQLVINTAIVYMHRFYMYHSFKKFQRFDMAPCFVFLAAKIEEMPRKLEHVLKAAHACLKKEPPLDVKSDEYMRQSEQLVNNESILLQTLGFEVTVEHPNTFVVKCAQLVKASKELAQTAYFLATNSLHLTTFCIEYRPTAVACVCIYVACLWANYIIPESDEKNWYECIEPTCTKKLLDDLSSHFITILDSSPTRLKRKLTSGGAVVYKEGKVVQKNSSSTSSNNNKTESNSSSSNQSSSSSKAISKTHLTGMLKPQSHESTPPPSSHRTSHSSENSHRQHKDNSKNDQNQKIKDAKAHQKAQEKAHMEHKRKTLTPEQFEEYKKRKEKEKQEYYRKKMEAMQKDKAVNGNSNTKTPNTKTPNEQHKSQSQKLNSQYKGSPAKRQKLDNDSKDGKSNVQDTPTRKTNHDRLPTGFTMKHRPGLSSSGSDSDTHSNRNHSNHKNKNFSPINQSKTKSNDHHHMSQPPGVSNRSSFPNLPPPPPPSVATKYS</sequence>
<feature type="compositionally biased region" description="Low complexity" evidence="9">
    <location>
        <begin position="265"/>
        <end position="292"/>
    </location>
</feature>
<dbReference type="AlphaFoldDB" id="A0A7M5U7Z0"/>
<dbReference type="OrthoDB" id="25002at2759"/>
<feature type="compositionally biased region" description="Low complexity" evidence="9">
    <location>
        <begin position="401"/>
        <end position="412"/>
    </location>
</feature>
<comment type="similarity">
    <text evidence="2">Belongs to the cyclin family. Cyclin C subfamily.</text>
</comment>
<dbReference type="PANTHER" id="PTHR10026">
    <property type="entry name" value="CYCLIN"/>
    <property type="match status" value="1"/>
</dbReference>
<feature type="compositionally biased region" description="Basic and acidic residues" evidence="9">
    <location>
        <begin position="325"/>
        <end position="357"/>
    </location>
</feature>
<evidence type="ECO:0000256" key="8">
    <source>
        <dbReference type="RuleBase" id="RU000383"/>
    </source>
</evidence>
<feature type="compositionally biased region" description="Basic residues" evidence="9">
    <location>
        <begin position="485"/>
        <end position="494"/>
    </location>
</feature>
<dbReference type="InterPro" id="IPR013763">
    <property type="entry name" value="Cyclin-like_dom"/>
</dbReference>
<dbReference type="InterPro" id="IPR006671">
    <property type="entry name" value="Cyclin_N"/>
</dbReference>
<dbReference type="Gene3D" id="1.10.472.10">
    <property type="entry name" value="Cyclin-like"/>
    <property type="match status" value="2"/>
</dbReference>
<comment type="subcellular location">
    <subcellularLocation>
        <location evidence="1">Nucleus</location>
    </subcellularLocation>
</comment>
<dbReference type="InterPro" id="IPR043198">
    <property type="entry name" value="Cyclin/Ssn8"/>
</dbReference>
<dbReference type="CDD" id="cd20538">
    <property type="entry name" value="CYCLIN_CCNT_rpt1"/>
    <property type="match status" value="1"/>
</dbReference>
<reference evidence="11" key="1">
    <citation type="submission" date="2021-01" db="UniProtKB">
        <authorList>
            <consortium name="EnsemblMetazoa"/>
        </authorList>
    </citation>
    <scope>IDENTIFICATION</scope>
</reference>
<dbReference type="GO" id="GO:0006357">
    <property type="term" value="P:regulation of transcription by RNA polymerase II"/>
    <property type="evidence" value="ECO:0007669"/>
    <property type="project" value="InterPro"/>
</dbReference>
<keyword evidence="12" id="KW-1185">Reference proteome</keyword>
<accession>A0A7M5U7Z0</accession>
<dbReference type="InterPro" id="IPR036915">
    <property type="entry name" value="Cyclin-like_sf"/>
</dbReference>